<comment type="caution">
    <text evidence="2">The sequence shown here is derived from an EMBL/GenBank/DDBJ whole genome shotgun (WGS) entry which is preliminary data.</text>
</comment>
<feature type="domain" description="DSBA-like thioredoxin" evidence="1">
    <location>
        <begin position="4"/>
        <end position="84"/>
    </location>
</feature>
<evidence type="ECO:0000313" key="2">
    <source>
        <dbReference type="EMBL" id="OIQ63041.1"/>
    </source>
</evidence>
<dbReference type="EMBL" id="MLJW01009364">
    <property type="protein sequence ID" value="OIQ63041.1"/>
    <property type="molecule type" value="Genomic_DNA"/>
</dbReference>
<dbReference type="InterPro" id="IPR001853">
    <property type="entry name" value="DSBA-like_thioredoxin_dom"/>
</dbReference>
<accession>A0A1J5NV15</accession>
<dbReference type="GO" id="GO:0016491">
    <property type="term" value="F:oxidoreductase activity"/>
    <property type="evidence" value="ECO:0007669"/>
    <property type="project" value="InterPro"/>
</dbReference>
<dbReference type="Pfam" id="PF01323">
    <property type="entry name" value="DSBA"/>
    <property type="match status" value="1"/>
</dbReference>
<organism evidence="2">
    <name type="scientific">mine drainage metagenome</name>
    <dbReference type="NCBI Taxonomy" id="410659"/>
    <lineage>
        <taxon>unclassified sequences</taxon>
        <taxon>metagenomes</taxon>
        <taxon>ecological metagenomes</taxon>
    </lineage>
</organism>
<sequence>MLVACHGQRQAMESPAVLLAVVAQVGLDGARAQAILASDEFAAEVRAAEAFYTGHGIQSVPAVIINERHLISGGQPVAVFAQALRQVAADN</sequence>
<reference evidence="2" key="1">
    <citation type="submission" date="2016-10" db="EMBL/GenBank/DDBJ databases">
        <title>Sequence of Gallionella enrichment culture.</title>
        <authorList>
            <person name="Poehlein A."/>
            <person name="Muehling M."/>
            <person name="Daniel R."/>
        </authorList>
    </citation>
    <scope>NUCLEOTIDE SEQUENCE</scope>
</reference>
<dbReference type="InterPro" id="IPR036249">
    <property type="entry name" value="Thioredoxin-like_sf"/>
</dbReference>
<evidence type="ECO:0000259" key="1">
    <source>
        <dbReference type="Pfam" id="PF01323"/>
    </source>
</evidence>
<dbReference type="AlphaFoldDB" id="A0A1J5NV15"/>
<dbReference type="Gene3D" id="3.40.30.10">
    <property type="entry name" value="Glutaredoxin"/>
    <property type="match status" value="1"/>
</dbReference>
<protein>
    <submittedName>
        <fullName evidence="2">DSBA-like thioredoxin domain protein</fullName>
    </submittedName>
</protein>
<dbReference type="SUPFAM" id="SSF52833">
    <property type="entry name" value="Thioredoxin-like"/>
    <property type="match status" value="1"/>
</dbReference>
<gene>
    <name evidence="2" type="ORF">GALL_554230</name>
</gene>
<proteinExistence type="predicted"/>
<name>A0A1J5NV15_9ZZZZ</name>